<evidence type="ECO:0000313" key="14">
    <source>
        <dbReference type="Proteomes" id="UP000193411"/>
    </source>
</evidence>
<keyword evidence="14" id="KW-1185">Reference proteome</keyword>
<dbReference type="GO" id="GO:0005743">
    <property type="term" value="C:mitochondrial inner membrane"/>
    <property type="evidence" value="ECO:0007669"/>
    <property type="project" value="UniProtKB-SubCell"/>
</dbReference>
<keyword evidence="3 11" id="KW-0813">Transport</keyword>
<evidence type="ECO:0000256" key="7">
    <source>
        <dbReference type="ARBA" id="ARBA00022989"/>
    </source>
</evidence>
<keyword evidence="9 10" id="KW-0472">Membrane</keyword>
<evidence type="ECO:0000256" key="2">
    <source>
        <dbReference type="ARBA" id="ARBA00006375"/>
    </source>
</evidence>
<dbReference type="InterPro" id="IPR002167">
    <property type="entry name" value="GDC-like"/>
</dbReference>
<feature type="transmembrane region" description="Helical" evidence="12">
    <location>
        <begin position="287"/>
        <end position="310"/>
    </location>
</feature>
<evidence type="ECO:0000256" key="6">
    <source>
        <dbReference type="ARBA" id="ARBA00022792"/>
    </source>
</evidence>
<comment type="caution">
    <text evidence="13">The sequence shown here is derived from an EMBL/GenBank/DDBJ whole genome shotgun (WGS) entry which is preliminary data.</text>
</comment>
<reference evidence="13 14" key="1">
    <citation type="submission" date="2016-07" db="EMBL/GenBank/DDBJ databases">
        <title>Pervasive Adenine N6-methylation of Active Genes in Fungi.</title>
        <authorList>
            <consortium name="DOE Joint Genome Institute"/>
            <person name="Mondo S.J."/>
            <person name="Dannebaum R.O."/>
            <person name="Kuo R.C."/>
            <person name="Labutti K."/>
            <person name="Haridas S."/>
            <person name="Kuo A."/>
            <person name="Salamov A."/>
            <person name="Ahrendt S.R."/>
            <person name="Lipzen A."/>
            <person name="Sullivan W."/>
            <person name="Andreopoulos W.B."/>
            <person name="Clum A."/>
            <person name="Lindquist E."/>
            <person name="Daum C."/>
            <person name="Ramamoorthy G.K."/>
            <person name="Gryganskyi A."/>
            <person name="Culley D."/>
            <person name="Magnuson J.K."/>
            <person name="James T.Y."/>
            <person name="O'Malley M.A."/>
            <person name="Stajich J.E."/>
            <person name="Spatafora J.W."/>
            <person name="Visel A."/>
            <person name="Grigoriev I.V."/>
        </authorList>
    </citation>
    <scope>NUCLEOTIDE SEQUENCE [LARGE SCALE GENOMIC DNA]</scope>
    <source>
        <strain evidence="13 14">PL171</strain>
    </source>
</reference>
<evidence type="ECO:0000256" key="8">
    <source>
        <dbReference type="ARBA" id="ARBA00023128"/>
    </source>
</evidence>
<dbReference type="InterPro" id="IPR002067">
    <property type="entry name" value="MCP"/>
</dbReference>
<gene>
    <name evidence="13" type="ORF">BCR44DRAFT_111393</name>
</gene>
<dbReference type="PRINTS" id="PR00926">
    <property type="entry name" value="MITOCARRIER"/>
</dbReference>
<evidence type="ECO:0000256" key="9">
    <source>
        <dbReference type="ARBA" id="ARBA00023136"/>
    </source>
</evidence>
<feature type="transmembrane region" description="Helical" evidence="12">
    <location>
        <begin position="20"/>
        <end position="39"/>
    </location>
</feature>
<organism evidence="13 14">
    <name type="scientific">Catenaria anguillulae PL171</name>
    <dbReference type="NCBI Taxonomy" id="765915"/>
    <lineage>
        <taxon>Eukaryota</taxon>
        <taxon>Fungi</taxon>
        <taxon>Fungi incertae sedis</taxon>
        <taxon>Blastocladiomycota</taxon>
        <taxon>Blastocladiomycetes</taxon>
        <taxon>Blastocladiales</taxon>
        <taxon>Catenariaceae</taxon>
        <taxon>Catenaria</taxon>
    </lineage>
</organism>
<feature type="repeat" description="Solcar" evidence="10">
    <location>
        <begin position="19"/>
        <end position="110"/>
    </location>
</feature>
<feature type="non-terminal residue" evidence="13">
    <location>
        <position position="320"/>
    </location>
</feature>
<accession>A0A1Y2HP79</accession>
<evidence type="ECO:0000256" key="3">
    <source>
        <dbReference type="ARBA" id="ARBA00022448"/>
    </source>
</evidence>
<dbReference type="InterPro" id="IPR023395">
    <property type="entry name" value="MCP_dom_sf"/>
</dbReference>
<dbReference type="Gene3D" id="1.50.40.10">
    <property type="entry name" value="Mitochondrial carrier domain"/>
    <property type="match status" value="1"/>
</dbReference>
<evidence type="ECO:0000256" key="10">
    <source>
        <dbReference type="PROSITE-ProRule" id="PRU00282"/>
    </source>
</evidence>
<evidence type="ECO:0000256" key="1">
    <source>
        <dbReference type="ARBA" id="ARBA00004448"/>
    </source>
</evidence>
<dbReference type="SUPFAM" id="SSF103506">
    <property type="entry name" value="Mitochondrial carrier"/>
    <property type="match status" value="1"/>
</dbReference>
<keyword evidence="7 12" id="KW-1133">Transmembrane helix</keyword>
<keyword evidence="4 10" id="KW-0812">Transmembrane</keyword>
<evidence type="ECO:0000256" key="4">
    <source>
        <dbReference type="ARBA" id="ARBA00022692"/>
    </source>
</evidence>
<dbReference type="Pfam" id="PF00153">
    <property type="entry name" value="Mito_carr"/>
    <property type="match status" value="3"/>
</dbReference>
<dbReference type="GO" id="GO:0055085">
    <property type="term" value="P:transmembrane transport"/>
    <property type="evidence" value="ECO:0007669"/>
    <property type="project" value="InterPro"/>
</dbReference>
<protein>
    <submittedName>
        <fullName evidence="13">Mitochondrial carrier domain-containing protein</fullName>
    </submittedName>
</protein>
<sequence length="320" mass="35771">APSPPTATTVKKHDPQSWNYVWKTFLAGGIAGCAAKSAVAPLDRVKILFQTNSPHFAHHRGSLSGVFRAALDIRNQHGLGGLFQGHSATLIRIFPYAAIKFMAFEQYKHVIFPKEGRAGPGHQLLAGSLAGVTSVFFTYPLEVIRVRLAFSRDPHSLRSLLKVMWHEKPHVHHPLPKVFPEGLANFYRGFLPTVYGMIPYAGVSFATYESTKRHVRDTFPGWSNSGTHLVAGGLAGAISQTVAYPFEVIRRRMQVSGQFHVESFEARVYRTTVETARYIWRHHGIKGFFVGLSIGYMKVVPMSMVSFWTYEASKRMLGIE</sequence>
<dbReference type="Proteomes" id="UP000193411">
    <property type="component" value="Unassembled WGS sequence"/>
</dbReference>
<dbReference type="EMBL" id="MCFL01000020">
    <property type="protein sequence ID" value="ORZ35764.1"/>
    <property type="molecule type" value="Genomic_DNA"/>
</dbReference>
<evidence type="ECO:0000256" key="11">
    <source>
        <dbReference type="RuleBase" id="RU000488"/>
    </source>
</evidence>
<dbReference type="AlphaFoldDB" id="A0A1Y2HP79"/>
<proteinExistence type="inferred from homology"/>
<feature type="repeat" description="Solcar" evidence="10">
    <location>
        <begin position="223"/>
        <end position="316"/>
    </location>
</feature>
<dbReference type="PRINTS" id="PR00928">
    <property type="entry name" value="GRAVESDC"/>
</dbReference>
<keyword evidence="8" id="KW-0496">Mitochondrion</keyword>
<dbReference type="PANTHER" id="PTHR24089">
    <property type="entry name" value="SOLUTE CARRIER FAMILY 25"/>
    <property type="match status" value="1"/>
</dbReference>
<name>A0A1Y2HP79_9FUNG</name>
<comment type="similarity">
    <text evidence="2 11">Belongs to the mitochondrial carrier (TC 2.A.29) family.</text>
</comment>
<dbReference type="InterPro" id="IPR018108">
    <property type="entry name" value="MCP_transmembrane"/>
</dbReference>
<comment type="subcellular location">
    <subcellularLocation>
        <location evidence="1">Mitochondrion inner membrane</location>
        <topology evidence="1">Multi-pass membrane protein</topology>
    </subcellularLocation>
</comment>
<evidence type="ECO:0000256" key="5">
    <source>
        <dbReference type="ARBA" id="ARBA00022737"/>
    </source>
</evidence>
<dbReference type="STRING" id="765915.A0A1Y2HP79"/>
<dbReference type="PROSITE" id="PS50920">
    <property type="entry name" value="SOLCAR"/>
    <property type="match status" value="3"/>
</dbReference>
<dbReference type="OrthoDB" id="270584at2759"/>
<feature type="repeat" description="Solcar" evidence="10">
    <location>
        <begin position="118"/>
        <end position="214"/>
    </location>
</feature>
<keyword evidence="5" id="KW-0677">Repeat</keyword>
<feature type="non-terminal residue" evidence="13">
    <location>
        <position position="1"/>
    </location>
</feature>
<evidence type="ECO:0000313" key="13">
    <source>
        <dbReference type="EMBL" id="ORZ35764.1"/>
    </source>
</evidence>
<keyword evidence="6" id="KW-0999">Mitochondrion inner membrane</keyword>
<evidence type="ECO:0000256" key="12">
    <source>
        <dbReference type="SAM" id="Phobius"/>
    </source>
</evidence>